<dbReference type="PANTHER" id="PTHR32502">
    <property type="entry name" value="N-ACETYLGALACTOSAMINE PERMEASE II COMPONENT-RELATED"/>
    <property type="match status" value="1"/>
</dbReference>
<dbReference type="InterPro" id="IPR013785">
    <property type="entry name" value="Aldolase_TIM"/>
</dbReference>
<evidence type="ECO:0000256" key="4">
    <source>
        <dbReference type="ARBA" id="ARBA00063661"/>
    </source>
</evidence>
<dbReference type="GO" id="GO:0005975">
    <property type="term" value="P:carbohydrate metabolic process"/>
    <property type="evidence" value="ECO:0007669"/>
    <property type="project" value="InterPro"/>
</dbReference>
<comment type="subunit">
    <text evidence="4">Forms a complex with GatY.</text>
</comment>
<dbReference type="UniPathway" id="UPA00704">
    <property type="reaction ID" value="UER00716"/>
</dbReference>
<gene>
    <name evidence="6" type="ORF">H735_04625</name>
</gene>
<dbReference type="AlphaFoldDB" id="A0A0C1ZB21"/>
<dbReference type="FunFam" id="3.20.20.70:FF:000141">
    <property type="entry name" value="D-tagatose-1,6-bisphosphate aldolase subunit GatZ"/>
    <property type="match status" value="1"/>
</dbReference>
<dbReference type="Gene3D" id="3.20.20.70">
    <property type="entry name" value="Aldolase class I"/>
    <property type="match status" value="1"/>
</dbReference>
<dbReference type="PATRIC" id="fig|1229493.5.peg.5854"/>
<dbReference type="GO" id="GO:0009401">
    <property type="term" value="P:phosphoenolpyruvate-dependent sugar phosphotransferase system"/>
    <property type="evidence" value="ECO:0007669"/>
    <property type="project" value="TreeGrafter"/>
</dbReference>
<dbReference type="NCBIfam" id="TIGR02810">
    <property type="entry name" value="agaZ_gatZ"/>
    <property type="match status" value="1"/>
</dbReference>
<dbReference type="NCBIfam" id="NF011626">
    <property type="entry name" value="PRK15052.1"/>
    <property type="match status" value="1"/>
</dbReference>
<comment type="function">
    <text evidence="2">Component of the tagatose-1,6-bisphosphate aldolase GatYZ that is required for full activity and stability of the Y subunit. Could have a chaperone-like function for the proper and stable folding of GatY. When expressed alone, GatZ does not show any aldolase activity. Is involved in the catabolism of galactitol.</text>
</comment>
<dbReference type="Proteomes" id="UP000031586">
    <property type="component" value="Unassembled WGS sequence"/>
</dbReference>
<dbReference type="EMBL" id="JPRD01000008">
    <property type="protein sequence ID" value="KIF54335.1"/>
    <property type="molecule type" value="Genomic_DNA"/>
</dbReference>
<organism evidence="6 7">
    <name type="scientific">Vibrio owensii CAIM 1854 = LMG 25443</name>
    <dbReference type="NCBI Taxonomy" id="1229493"/>
    <lineage>
        <taxon>Bacteria</taxon>
        <taxon>Pseudomonadati</taxon>
        <taxon>Pseudomonadota</taxon>
        <taxon>Gammaproteobacteria</taxon>
        <taxon>Vibrionales</taxon>
        <taxon>Vibrionaceae</taxon>
        <taxon>Vibrio</taxon>
    </lineage>
</organism>
<dbReference type="Gene3D" id="1.10.400.20">
    <property type="entry name" value="putative tagatose 6-phosphate kinase domain like"/>
    <property type="match status" value="1"/>
</dbReference>
<dbReference type="GO" id="GO:2001059">
    <property type="term" value="P:D-tagatose 6-phosphate catabolic process"/>
    <property type="evidence" value="ECO:0007669"/>
    <property type="project" value="UniProtKB-UniPathway"/>
</dbReference>
<evidence type="ECO:0000256" key="3">
    <source>
        <dbReference type="ARBA" id="ARBA00061222"/>
    </source>
</evidence>
<dbReference type="Pfam" id="PF08013">
    <property type="entry name" value="GatZ_KbaZ-like"/>
    <property type="match status" value="1"/>
</dbReference>
<dbReference type="InterPro" id="IPR050303">
    <property type="entry name" value="GatZ_KbaZ_carbometab"/>
</dbReference>
<evidence type="ECO:0000256" key="2">
    <source>
        <dbReference type="ARBA" id="ARBA00056284"/>
    </source>
</evidence>
<reference evidence="6 7" key="1">
    <citation type="submission" date="2014-07" db="EMBL/GenBank/DDBJ databases">
        <title>Unique and conserved regions in Vibrio harveyi and related species in comparison with the shrimp pathogen Vibrio harveyi CAIM 1792.</title>
        <authorList>
            <person name="Espinoza-Valles I."/>
            <person name="Vora G."/>
            <person name="Leekitcharoenphon P."/>
            <person name="Ussery D."/>
            <person name="Hoj L."/>
            <person name="Gomez-Gil B."/>
        </authorList>
    </citation>
    <scope>NUCLEOTIDE SEQUENCE [LARGE SCALE GENOMIC DNA]</scope>
    <source>
        <strain evidence="7">CAIM 1854 / LMG 25443</strain>
    </source>
</reference>
<dbReference type="RefSeq" id="WP_020197519.1">
    <property type="nucleotide sequence ID" value="NZ_BAOH01000121.1"/>
</dbReference>
<comment type="caution">
    <text evidence="6">The sequence shown here is derived from an EMBL/GenBank/DDBJ whole genome shotgun (WGS) entry which is preliminary data.</text>
</comment>
<accession>A0A0C1ZB21</accession>
<proteinExistence type="inferred from homology"/>
<dbReference type="InterPro" id="IPR012062">
    <property type="entry name" value="GatZ/KbaZ-like"/>
</dbReference>
<dbReference type="GO" id="GO:0005886">
    <property type="term" value="C:plasma membrane"/>
    <property type="evidence" value="ECO:0007669"/>
    <property type="project" value="TreeGrafter"/>
</dbReference>
<sequence length="419" mass="47239">MKKFVKAHKENNDLGIYSVCSAHPMVIEATLRYELKTDQLVVIEATSNQVNQFGGYTGMKPKDFVSYIYEIASKVNFPINRIILGGDHLGPNCWQKENAAEAMEKSRMLIKEYVEAGFTKIHLDASMSCADDAVPLDPEIVAKRAAELCKVAEETVSDENRAKLTYIIGTEVPVPGGEATAIDTVHVTKLVDVRNTIDTHVTAFEALGIRDALDRVVGIVVQPGVEFDHSNVIRYAKEDAAEISAYIQNTPWIYEAHSTDYQTQEHLKDLVQTHYSILKVGPALTFALREALFALADIESQLIKPEQCSQFKTVIDNVLLDSPQYWKSYYGDKHSDIMNNLHFSFSDRIRYYWTDERIHTAQARLLDNLNEVSIPLTMLSQYMPNQYCKVSNGLIEANPCELIIDKIQEVVEQYSSACK</sequence>
<comment type="similarity">
    <text evidence="3">Belongs to the GatZ/KbaZ family. GatZ subfamily.</text>
</comment>
<comment type="pathway">
    <text evidence="1">Carbohydrate metabolism; D-tagatose 6-phosphate degradation; D-glyceraldehyde 3-phosphate and glycerone phosphate from D-tagatose 6-phosphate: step 2/2.</text>
</comment>
<protein>
    <recommendedName>
        <fullName evidence="5">D-tagatose-1,6-bisphosphate aldolase subunit GatZ</fullName>
    </recommendedName>
</protein>
<evidence type="ECO:0000256" key="5">
    <source>
        <dbReference type="ARBA" id="ARBA00067234"/>
    </source>
</evidence>
<evidence type="ECO:0000313" key="6">
    <source>
        <dbReference type="EMBL" id="KIF54335.1"/>
    </source>
</evidence>
<dbReference type="PIRSF" id="PIRSF009264">
    <property type="entry name" value="TagBP_ald_AgaZ"/>
    <property type="match status" value="1"/>
</dbReference>
<name>A0A0C1ZB21_9VIBR</name>
<dbReference type="PANTHER" id="PTHR32502:SF12">
    <property type="entry name" value="D-TAGATOSE-1,6-BISPHOSPHATE ALDOLASE SUBUNIT GATZ"/>
    <property type="match status" value="1"/>
</dbReference>
<evidence type="ECO:0000313" key="7">
    <source>
        <dbReference type="Proteomes" id="UP000031586"/>
    </source>
</evidence>
<evidence type="ECO:0000256" key="1">
    <source>
        <dbReference type="ARBA" id="ARBA00005191"/>
    </source>
</evidence>
<dbReference type="SUPFAM" id="SSF51569">
    <property type="entry name" value="Aldolase"/>
    <property type="match status" value="1"/>
</dbReference>